<reference evidence="7" key="1">
    <citation type="submission" date="2023-08" db="EMBL/GenBank/DDBJ databases">
        <authorList>
            <person name="Audoor S."/>
            <person name="Bilcke G."/>
        </authorList>
    </citation>
    <scope>NUCLEOTIDE SEQUENCE</scope>
</reference>
<comment type="subcellular location">
    <subcellularLocation>
        <location evidence="1">Cell membrane</location>
        <topology evidence="1">Multi-pass membrane protein</topology>
    </subcellularLocation>
</comment>
<evidence type="ECO:0000256" key="3">
    <source>
        <dbReference type="ARBA" id="ARBA00022692"/>
    </source>
</evidence>
<feature type="transmembrane region" description="Helical" evidence="6">
    <location>
        <begin position="314"/>
        <end position="334"/>
    </location>
</feature>
<dbReference type="EMBL" id="CAKOGP040001758">
    <property type="protein sequence ID" value="CAJ1948947.1"/>
    <property type="molecule type" value="Genomic_DNA"/>
</dbReference>
<feature type="transmembrane region" description="Helical" evidence="6">
    <location>
        <begin position="230"/>
        <end position="256"/>
    </location>
</feature>
<feature type="transmembrane region" description="Helical" evidence="6">
    <location>
        <begin position="45"/>
        <end position="64"/>
    </location>
</feature>
<evidence type="ECO:0000313" key="7">
    <source>
        <dbReference type="EMBL" id="CAJ1948947.1"/>
    </source>
</evidence>
<evidence type="ECO:0000256" key="1">
    <source>
        <dbReference type="ARBA" id="ARBA00004651"/>
    </source>
</evidence>
<accession>A0AAD2FPZ4</accession>
<dbReference type="GO" id="GO:0005886">
    <property type="term" value="C:plasma membrane"/>
    <property type="evidence" value="ECO:0007669"/>
    <property type="project" value="UniProtKB-SubCell"/>
</dbReference>
<dbReference type="Proteomes" id="UP001295423">
    <property type="component" value="Unassembled WGS sequence"/>
</dbReference>
<comment type="caution">
    <text evidence="7">The sequence shown here is derived from an EMBL/GenBank/DDBJ whole genome shotgun (WGS) entry which is preliminary data.</text>
</comment>
<evidence type="ECO:0000256" key="5">
    <source>
        <dbReference type="ARBA" id="ARBA00023136"/>
    </source>
</evidence>
<evidence type="ECO:0000256" key="4">
    <source>
        <dbReference type="ARBA" id="ARBA00022989"/>
    </source>
</evidence>
<name>A0AAD2FPZ4_9STRA</name>
<dbReference type="PANTHER" id="PTHR43302">
    <property type="entry name" value="TRANSPORTER ARSB-RELATED"/>
    <property type="match status" value="1"/>
</dbReference>
<proteinExistence type="predicted"/>
<organism evidence="7 8">
    <name type="scientific">Cylindrotheca closterium</name>
    <dbReference type="NCBI Taxonomy" id="2856"/>
    <lineage>
        <taxon>Eukaryota</taxon>
        <taxon>Sar</taxon>
        <taxon>Stramenopiles</taxon>
        <taxon>Ochrophyta</taxon>
        <taxon>Bacillariophyta</taxon>
        <taxon>Bacillariophyceae</taxon>
        <taxon>Bacillariophycidae</taxon>
        <taxon>Bacillariales</taxon>
        <taxon>Bacillariaceae</taxon>
        <taxon>Cylindrotheca</taxon>
    </lineage>
</organism>
<keyword evidence="4 6" id="KW-1133">Transmembrane helix</keyword>
<evidence type="ECO:0000256" key="2">
    <source>
        <dbReference type="ARBA" id="ARBA00022475"/>
    </source>
</evidence>
<dbReference type="AlphaFoldDB" id="A0AAD2FPZ4"/>
<keyword evidence="3 6" id="KW-0812">Transmembrane</keyword>
<keyword evidence="5 6" id="KW-0472">Membrane</keyword>
<evidence type="ECO:0000313" key="8">
    <source>
        <dbReference type="Proteomes" id="UP001295423"/>
    </source>
</evidence>
<protein>
    <recommendedName>
        <fullName evidence="9">Citrate transporter-like domain-containing protein</fullName>
    </recommendedName>
</protein>
<sequence>MPYRLSLSSAANIGAAMTLHGTPSNLLVSTVAYDLISWQEFFVNLLLPSASASIINCVLLLLFYRSELLYSSARVASNSEQSYQMILLQDESQDEDQNNKDDIALGQTSTDTCWSTWPKRRSILQIFGIVAFVNGFCAGLDFQRVFIAAGAYFMVLSLYNRKYSSAGHGTNDDSGDEAGDQVSTRAQYDYFTLVKQLGQFLIVGSLNDTGVPQLVVFNATALVDHCDYDLLYGFCQITFLIIIAAASTMFSSMAVVQMAAAYLPYSPPYAWAQTSFAANIAGNLAVFGSSTHYTIGDQFSKTTGKSSPMTFRRYALFGFFSGLLSLFVGTWLLSSFHSLFECSMRLGEC</sequence>
<gene>
    <name evidence="7" type="ORF">CYCCA115_LOCUS11849</name>
</gene>
<evidence type="ECO:0008006" key="9">
    <source>
        <dbReference type="Google" id="ProtNLM"/>
    </source>
</evidence>
<keyword evidence="2" id="KW-1003">Cell membrane</keyword>
<dbReference type="PANTHER" id="PTHR43302:SF5">
    <property type="entry name" value="TRANSPORTER ARSB-RELATED"/>
    <property type="match status" value="1"/>
</dbReference>
<evidence type="ECO:0000256" key="6">
    <source>
        <dbReference type="SAM" id="Phobius"/>
    </source>
</evidence>
<keyword evidence="8" id="KW-1185">Reference proteome</keyword>